<evidence type="ECO:0000313" key="1">
    <source>
        <dbReference type="EMBL" id="JAP62934.1"/>
    </source>
</evidence>
<proteinExistence type="predicted"/>
<protein>
    <submittedName>
        <fullName evidence="1">Uncharacterized protein</fullName>
    </submittedName>
</protein>
<dbReference type="EMBL" id="GEEE01000291">
    <property type="protein sequence ID" value="JAP62934.1"/>
    <property type="molecule type" value="Transcribed_RNA"/>
</dbReference>
<accession>A0A0V0JBG6</accession>
<sequence>ILHRIPSILFLNPNTFSSFFPRAPLKIVYTCLDKCQKVRSRLSFCVCLGRLDILPSITTISTLLSNGSSSPTRWFYSLFAGFRECARGLVAQEFNASSISPFLLHMRDLHPAHRPFYPCSHQKHY</sequence>
<gene>
    <name evidence="1" type="ORF">TR141173</name>
</gene>
<name>A0A0V0JBG6_SCHSO</name>
<organism evidence="1">
    <name type="scientific">Schistocephalus solidus</name>
    <name type="common">Tapeworm</name>
    <dbReference type="NCBI Taxonomy" id="70667"/>
    <lineage>
        <taxon>Eukaryota</taxon>
        <taxon>Metazoa</taxon>
        <taxon>Spiralia</taxon>
        <taxon>Lophotrochozoa</taxon>
        <taxon>Platyhelminthes</taxon>
        <taxon>Cestoda</taxon>
        <taxon>Eucestoda</taxon>
        <taxon>Diphyllobothriidea</taxon>
        <taxon>Diphyllobothriidae</taxon>
        <taxon>Schistocephalus</taxon>
    </lineage>
</organism>
<feature type="non-terminal residue" evidence="1">
    <location>
        <position position="1"/>
    </location>
</feature>
<reference evidence="1" key="1">
    <citation type="submission" date="2016-01" db="EMBL/GenBank/DDBJ databases">
        <title>Reference transcriptome for the parasite Schistocephalus solidus: insights into the molecular evolution of parasitism.</title>
        <authorList>
            <person name="Hebert F.O."/>
            <person name="Grambauer S."/>
            <person name="Barber I."/>
            <person name="Landry C.R."/>
            <person name="Aubin-Horth N."/>
        </authorList>
    </citation>
    <scope>NUCLEOTIDE SEQUENCE</scope>
</reference>
<dbReference type="AlphaFoldDB" id="A0A0V0JBG6"/>